<dbReference type="AlphaFoldDB" id="U2YTE4"/>
<dbReference type="NCBIfam" id="NF033497">
    <property type="entry name" value="rubre_like_arch"/>
    <property type="match status" value="1"/>
</dbReference>
<feature type="domain" description="DUF7129" evidence="1">
    <location>
        <begin position="8"/>
        <end position="44"/>
    </location>
</feature>
<dbReference type="Gene3D" id="2.20.28.10">
    <property type="match status" value="1"/>
</dbReference>
<gene>
    <name evidence="2" type="ORF">MBEHAL_0772</name>
</gene>
<protein>
    <recommendedName>
        <fullName evidence="1">DUF7129 domain-containing protein</fullName>
    </recommendedName>
</protein>
<sequence>MVGTDRRPSESTLFVCRDCGTSVEGVEPTEECPECGGLLRNTTVDHD</sequence>
<reference evidence="2 3" key="1">
    <citation type="submission" date="2013-09" db="EMBL/GenBank/DDBJ databases">
        <title>Whole genome sequencing of Halarchaeum acidiphilum strain MH1-52-1.</title>
        <authorList>
            <person name="Shimane Y."/>
            <person name="Minegishi H."/>
            <person name="Nishi S."/>
            <person name="Echigo A."/>
            <person name="Shuto A."/>
            <person name="Konishi M."/>
            <person name="Ito T."/>
            <person name="Ohkuma M."/>
            <person name="Ohta Y."/>
            <person name="Nagano Y."/>
            <person name="Tsubouchi T."/>
            <person name="Mori K."/>
            <person name="Usui K."/>
            <person name="Kamekura M."/>
            <person name="Usami R."/>
            <person name="Takaki Y."/>
            <person name="Hatada Y."/>
        </authorList>
    </citation>
    <scope>NUCLEOTIDE SEQUENCE [LARGE SCALE GENOMIC DNA]</scope>
    <source>
        <strain evidence="2 3">JCM 16109</strain>
    </source>
</reference>
<accession>U2YTE4</accession>
<dbReference type="Pfam" id="PF23455">
    <property type="entry name" value="DUF7129"/>
    <property type="match status" value="1"/>
</dbReference>
<dbReference type="EMBL" id="BATA01000012">
    <property type="protein sequence ID" value="GAD52012.1"/>
    <property type="molecule type" value="Genomic_DNA"/>
</dbReference>
<name>U2YTE4_9EURY</name>
<dbReference type="SUPFAM" id="SSF57802">
    <property type="entry name" value="Rubredoxin-like"/>
    <property type="match status" value="1"/>
</dbReference>
<evidence type="ECO:0000313" key="2">
    <source>
        <dbReference type="EMBL" id="GAD52012.1"/>
    </source>
</evidence>
<dbReference type="Proteomes" id="UP000016986">
    <property type="component" value="Unassembled WGS sequence"/>
</dbReference>
<dbReference type="RefSeq" id="WP_020220726.1">
    <property type="nucleotide sequence ID" value="NZ_BANO01000009.1"/>
</dbReference>
<comment type="caution">
    <text evidence="2">The sequence shown here is derived from an EMBL/GenBank/DDBJ whole genome shotgun (WGS) entry which is preliminary data.</text>
</comment>
<keyword evidence="3" id="KW-1185">Reference proteome</keyword>
<dbReference type="OrthoDB" id="280213at2157"/>
<proteinExistence type="predicted"/>
<evidence type="ECO:0000313" key="3">
    <source>
        <dbReference type="Proteomes" id="UP000016986"/>
    </source>
</evidence>
<dbReference type="eggNOG" id="arCOG08151">
    <property type="taxonomic scope" value="Archaea"/>
</dbReference>
<evidence type="ECO:0000259" key="1">
    <source>
        <dbReference type="Pfam" id="PF23455"/>
    </source>
</evidence>
<dbReference type="InterPro" id="IPR055553">
    <property type="entry name" value="DUF7129"/>
</dbReference>
<organism evidence="2 3">
    <name type="scientific">Halarchaeum acidiphilum MH1-52-1</name>
    <dbReference type="NCBI Taxonomy" id="1261545"/>
    <lineage>
        <taxon>Archaea</taxon>
        <taxon>Methanobacteriati</taxon>
        <taxon>Methanobacteriota</taxon>
        <taxon>Stenosarchaea group</taxon>
        <taxon>Halobacteria</taxon>
        <taxon>Halobacteriales</taxon>
        <taxon>Halobacteriaceae</taxon>
    </lineage>
</organism>